<proteinExistence type="predicted"/>
<sequence length="156" mass="17406">MASVCLPTFRNSNFTITKRISRFRLLGEQKRQGSLSEFNFIGRHNNRCIDIYFQLYCATIKHLFMKLSLLRGLIMLCAVVLMASCSSSKKQPSRIGKVIILKEGKAAGKDNGLHKGWYKNPNNPHYPRTTNPGHTKSKPGKGKAAKGGKVAKGKKK</sequence>
<evidence type="ECO:0000256" key="1">
    <source>
        <dbReference type="SAM" id="MobiDB-lite"/>
    </source>
</evidence>
<gene>
    <name evidence="2" type="ORF">DXT99_21755</name>
</gene>
<feature type="compositionally biased region" description="Polar residues" evidence="1">
    <location>
        <begin position="120"/>
        <end position="134"/>
    </location>
</feature>
<feature type="compositionally biased region" description="Basic residues" evidence="1">
    <location>
        <begin position="135"/>
        <end position="156"/>
    </location>
</feature>
<dbReference type="EMBL" id="QRGR01000030">
    <property type="protein sequence ID" value="RDV13005.1"/>
    <property type="molecule type" value="Genomic_DNA"/>
</dbReference>
<protein>
    <submittedName>
        <fullName evidence="2">Uncharacterized protein</fullName>
    </submittedName>
</protein>
<reference evidence="3" key="1">
    <citation type="submission" date="2018-08" db="EMBL/GenBank/DDBJ databases">
        <authorList>
            <person name="Liu Z.-W."/>
            <person name="Du Z.-J."/>
        </authorList>
    </citation>
    <scope>NUCLEOTIDE SEQUENCE [LARGE SCALE GENOMIC DNA]</scope>
    <source>
        <strain evidence="3">H4X</strain>
    </source>
</reference>
<name>A0A3D8L6H3_9BACT</name>
<evidence type="ECO:0000313" key="2">
    <source>
        <dbReference type="EMBL" id="RDV13005.1"/>
    </source>
</evidence>
<feature type="region of interest" description="Disordered" evidence="1">
    <location>
        <begin position="108"/>
        <end position="156"/>
    </location>
</feature>
<dbReference type="Proteomes" id="UP000256708">
    <property type="component" value="Unassembled WGS sequence"/>
</dbReference>
<comment type="caution">
    <text evidence="2">The sequence shown here is derived from an EMBL/GenBank/DDBJ whole genome shotgun (WGS) entry which is preliminary data.</text>
</comment>
<evidence type="ECO:0000313" key="3">
    <source>
        <dbReference type="Proteomes" id="UP000256708"/>
    </source>
</evidence>
<accession>A0A3D8L6H3</accession>
<keyword evidence="3" id="KW-1185">Reference proteome</keyword>
<dbReference type="AlphaFoldDB" id="A0A3D8L6H3"/>
<organism evidence="2 3">
    <name type="scientific">Pontibacter diazotrophicus</name>
    <dbReference type="NCBI Taxonomy" id="1400979"/>
    <lineage>
        <taxon>Bacteria</taxon>
        <taxon>Pseudomonadati</taxon>
        <taxon>Bacteroidota</taxon>
        <taxon>Cytophagia</taxon>
        <taxon>Cytophagales</taxon>
        <taxon>Hymenobacteraceae</taxon>
        <taxon>Pontibacter</taxon>
    </lineage>
</organism>